<dbReference type="FunFam" id="1.20.120.1750:FF:000018">
    <property type="entry name" value="RBR-type E3 ubiquitin transferase"/>
    <property type="match status" value="1"/>
</dbReference>
<dbReference type="EMBL" id="PKMF04000462">
    <property type="protein sequence ID" value="KAK7830443.1"/>
    <property type="molecule type" value="Genomic_DNA"/>
</dbReference>
<evidence type="ECO:0000259" key="14">
    <source>
        <dbReference type="PROSITE" id="PS50089"/>
    </source>
</evidence>
<evidence type="ECO:0000313" key="16">
    <source>
        <dbReference type="EMBL" id="KAK7830443.1"/>
    </source>
</evidence>
<feature type="domain" description="RING-type" evidence="15">
    <location>
        <begin position="94"/>
        <end position="422"/>
    </location>
</feature>
<evidence type="ECO:0000256" key="6">
    <source>
        <dbReference type="ARBA" id="ARBA00012251"/>
    </source>
</evidence>
<dbReference type="PROSITE" id="PS51873">
    <property type="entry name" value="TRIAD"/>
    <property type="match status" value="1"/>
</dbReference>
<dbReference type="InterPro" id="IPR044066">
    <property type="entry name" value="TRIAD_supradom"/>
</dbReference>
<keyword evidence="17" id="KW-1185">Reference proteome</keyword>
<dbReference type="GO" id="GO:0016567">
    <property type="term" value="P:protein ubiquitination"/>
    <property type="evidence" value="ECO:0007669"/>
    <property type="project" value="InterPro"/>
</dbReference>
<evidence type="ECO:0000256" key="4">
    <source>
        <dbReference type="ARBA" id="ARBA00004906"/>
    </source>
</evidence>
<evidence type="ECO:0000256" key="13">
    <source>
        <dbReference type="PROSITE-ProRule" id="PRU00175"/>
    </source>
</evidence>
<dbReference type="Pfam" id="PF01485">
    <property type="entry name" value="IBR"/>
    <property type="match status" value="3"/>
</dbReference>
<keyword evidence="12" id="KW-0862">Zinc</keyword>
<dbReference type="InterPro" id="IPR001841">
    <property type="entry name" value="Znf_RING"/>
</dbReference>
<dbReference type="InterPro" id="IPR018957">
    <property type="entry name" value="Znf_C3HC4_RING-type"/>
</dbReference>
<comment type="similarity">
    <text evidence="5">Belongs to the RBR family. Ariadne subfamily.</text>
</comment>
<dbReference type="FunFam" id="3.30.40.10:FF:000230">
    <property type="entry name" value="RBR-type E3 ubiquitin transferase"/>
    <property type="match status" value="1"/>
</dbReference>
<feature type="domain" description="RING-type" evidence="14">
    <location>
        <begin position="98"/>
        <end position="143"/>
    </location>
</feature>
<dbReference type="SUPFAM" id="SSF57850">
    <property type="entry name" value="RING/U-box"/>
    <property type="match status" value="5"/>
</dbReference>
<keyword evidence="10 13" id="KW-0863">Zinc-finger</keyword>
<comment type="pathway">
    <text evidence="4">Protein modification; protein ubiquitination.</text>
</comment>
<evidence type="ECO:0000256" key="12">
    <source>
        <dbReference type="ARBA" id="ARBA00022833"/>
    </source>
</evidence>
<comment type="cofactor">
    <cofactor evidence="2">
        <name>Zn(2+)</name>
        <dbReference type="ChEBI" id="CHEBI:29105"/>
    </cofactor>
</comment>
<dbReference type="AlphaFoldDB" id="A0AAW0JUL5"/>
<keyword evidence="9" id="KW-0677">Repeat</keyword>
<reference evidence="16 17" key="1">
    <citation type="journal article" date="2018" name="Sci. Data">
        <title>The draft genome sequence of cork oak.</title>
        <authorList>
            <person name="Ramos A.M."/>
            <person name="Usie A."/>
            <person name="Barbosa P."/>
            <person name="Barros P.M."/>
            <person name="Capote T."/>
            <person name="Chaves I."/>
            <person name="Simoes F."/>
            <person name="Abreu I."/>
            <person name="Carrasquinho I."/>
            <person name="Faro C."/>
            <person name="Guimaraes J.B."/>
            <person name="Mendonca D."/>
            <person name="Nobrega F."/>
            <person name="Rodrigues L."/>
            <person name="Saibo N.J.M."/>
            <person name="Varela M.C."/>
            <person name="Egas C."/>
            <person name="Matos J."/>
            <person name="Miguel C.M."/>
            <person name="Oliveira M.M."/>
            <person name="Ricardo C.P."/>
            <person name="Goncalves S."/>
        </authorList>
    </citation>
    <scope>NUCLEOTIDE SEQUENCE [LARGE SCALE GENOMIC DNA]</scope>
    <source>
        <strain evidence="17">cv. HL8</strain>
    </source>
</reference>
<accession>A0AAW0JUL5</accession>
<evidence type="ECO:0000256" key="3">
    <source>
        <dbReference type="ARBA" id="ARBA00003976"/>
    </source>
</evidence>
<protein>
    <recommendedName>
        <fullName evidence="6">RBR-type E3 ubiquitin transferase</fullName>
        <ecNumber evidence="6">2.3.2.31</ecNumber>
    </recommendedName>
</protein>
<dbReference type="PANTHER" id="PTHR11685">
    <property type="entry name" value="RBR FAMILY RING FINGER AND IBR DOMAIN-CONTAINING"/>
    <property type="match status" value="1"/>
</dbReference>
<dbReference type="SMART" id="SM00647">
    <property type="entry name" value="IBR"/>
    <property type="match status" value="3"/>
</dbReference>
<evidence type="ECO:0000313" key="17">
    <source>
        <dbReference type="Proteomes" id="UP000237347"/>
    </source>
</evidence>
<keyword evidence="8" id="KW-0479">Metal-binding</keyword>
<dbReference type="InterPro" id="IPR017907">
    <property type="entry name" value="Znf_RING_CS"/>
</dbReference>
<evidence type="ECO:0000256" key="9">
    <source>
        <dbReference type="ARBA" id="ARBA00022737"/>
    </source>
</evidence>
<comment type="caution">
    <text evidence="16">The sequence shown here is derived from an EMBL/GenBank/DDBJ whole genome shotgun (WGS) entry which is preliminary data.</text>
</comment>
<gene>
    <name evidence="16" type="ORF">CFP56_028203</name>
</gene>
<evidence type="ECO:0000259" key="15">
    <source>
        <dbReference type="PROSITE" id="PS51873"/>
    </source>
</evidence>
<dbReference type="Gene3D" id="1.20.120.1750">
    <property type="match status" value="2"/>
</dbReference>
<evidence type="ECO:0000256" key="8">
    <source>
        <dbReference type="ARBA" id="ARBA00022723"/>
    </source>
</evidence>
<keyword evidence="11" id="KW-0833">Ubl conjugation pathway</keyword>
<dbReference type="PROSITE" id="PS50089">
    <property type="entry name" value="ZF_RING_2"/>
    <property type="match status" value="1"/>
</dbReference>
<comment type="catalytic activity">
    <reaction evidence="1">
        <text>[E2 ubiquitin-conjugating enzyme]-S-ubiquitinyl-L-cysteine + [acceptor protein]-L-lysine = [E2 ubiquitin-conjugating enzyme]-L-cysteine + [acceptor protein]-N(6)-ubiquitinyl-L-lysine.</text>
        <dbReference type="EC" id="2.3.2.31"/>
    </reaction>
</comment>
<dbReference type="CDD" id="cd22584">
    <property type="entry name" value="Rcat_RBR_unk"/>
    <property type="match status" value="1"/>
</dbReference>
<name>A0AAW0JUL5_QUESU</name>
<dbReference type="Gene3D" id="3.30.40.10">
    <property type="entry name" value="Zinc/RING finger domain, C3HC4 (zinc finger)"/>
    <property type="match status" value="1"/>
</dbReference>
<keyword evidence="16" id="KW-0067">ATP-binding</keyword>
<evidence type="ECO:0000256" key="5">
    <source>
        <dbReference type="ARBA" id="ARBA00005884"/>
    </source>
</evidence>
<evidence type="ECO:0000256" key="7">
    <source>
        <dbReference type="ARBA" id="ARBA00022679"/>
    </source>
</evidence>
<dbReference type="GO" id="GO:0008270">
    <property type="term" value="F:zinc ion binding"/>
    <property type="evidence" value="ECO:0007669"/>
    <property type="project" value="UniProtKB-KW"/>
</dbReference>
<dbReference type="GO" id="GO:0004386">
    <property type="term" value="F:helicase activity"/>
    <property type="evidence" value="ECO:0007669"/>
    <property type="project" value="UniProtKB-KW"/>
</dbReference>
<sequence length="422" mass="48500">MAQESASFDLKQVDDSYFSLVFDEKEGVILPVSDEKYAEELQFQEALMGSVVTAKLANNGALTLLPLMSSPTPTIQVIFPTPEPEPAKEAGESSHSFCEICVDRKDSDQMFKTESCVHSFCSDCIGKHVATKIQESITTVTCPGLDCKSVIELDACREVLPKDVLDRWDEALCEALFGSQRFYCPFKDCSAMLLNDNEEGEAIRESECPFCHRLFCAVCYVPWHSGVDCEEFQRLNEDERGRDDLMLRELVKEKKWRRCPHCKYFVERTDGCLHMTCREVLPKDVLDRWDEALCEALFGSQRFYCPFKDCSAMLLNDNEEGEAIRESECPFCHRLFCAVCYVPWHSGVDCEEFQRLNEDERGRDDLMLRELVKEKKWRRCPHCKYFVERTDGCLHMTCRCTSQFCYGCGAEWTSDHGGCQRD</sequence>
<keyword evidence="16" id="KW-0547">Nucleotide-binding</keyword>
<dbReference type="GO" id="GO:0061630">
    <property type="term" value="F:ubiquitin protein ligase activity"/>
    <property type="evidence" value="ECO:0007669"/>
    <property type="project" value="UniProtKB-EC"/>
</dbReference>
<organism evidence="16 17">
    <name type="scientific">Quercus suber</name>
    <name type="common">Cork oak</name>
    <dbReference type="NCBI Taxonomy" id="58331"/>
    <lineage>
        <taxon>Eukaryota</taxon>
        <taxon>Viridiplantae</taxon>
        <taxon>Streptophyta</taxon>
        <taxon>Embryophyta</taxon>
        <taxon>Tracheophyta</taxon>
        <taxon>Spermatophyta</taxon>
        <taxon>Magnoliopsida</taxon>
        <taxon>eudicotyledons</taxon>
        <taxon>Gunneridae</taxon>
        <taxon>Pentapetalae</taxon>
        <taxon>rosids</taxon>
        <taxon>fabids</taxon>
        <taxon>Fagales</taxon>
        <taxon>Fagaceae</taxon>
        <taxon>Quercus</taxon>
    </lineage>
</organism>
<evidence type="ECO:0000256" key="1">
    <source>
        <dbReference type="ARBA" id="ARBA00001798"/>
    </source>
</evidence>
<keyword evidence="16" id="KW-0347">Helicase</keyword>
<dbReference type="InterPro" id="IPR002867">
    <property type="entry name" value="IBR_dom"/>
</dbReference>
<evidence type="ECO:0000256" key="11">
    <source>
        <dbReference type="ARBA" id="ARBA00022786"/>
    </source>
</evidence>
<comment type="function">
    <text evidence="3">Might act as an E3 ubiquitin-protein ligase, or as part of E3 complex, which accepts ubiquitin from specific E2 ubiquitin-conjugating enzymes and then transfers it to substrates.</text>
</comment>
<dbReference type="CDD" id="cd22582">
    <property type="entry name" value="BRcat_RBR_unk"/>
    <property type="match status" value="2"/>
</dbReference>
<proteinExistence type="inferred from homology"/>
<dbReference type="Proteomes" id="UP000237347">
    <property type="component" value="Unassembled WGS sequence"/>
</dbReference>
<keyword evidence="16" id="KW-0378">Hydrolase</keyword>
<dbReference type="InterPro" id="IPR031127">
    <property type="entry name" value="E3_UB_ligase_RBR"/>
</dbReference>
<evidence type="ECO:0000256" key="2">
    <source>
        <dbReference type="ARBA" id="ARBA00001947"/>
    </source>
</evidence>
<keyword evidence="7" id="KW-0808">Transferase</keyword>
<dbReference type="PROSITE" id="PS00518">
    <property type="entry name" value="ZF_RING_1"/>
    <property type="match status" value="1"/>
</dbReference>
<evidence type="ECO:0000256" key="10">
    <source>
        <dbReference type="ARBA" id="ARBA00022771"/>
    </source>
</evidence>
<dbReference type="Pfam" id="PF00097">
    <property type="entry name" value="zf-C3HC4"/>
    <property type="match status" value="1"/>
</dbReference>
<dbReference type="InterPro" id="IPR013083">
    <property type="entry name" value="Znf_RING/FYVE/PHD"/>
</dbReference>
<dbReference type="EC" id="2.3.2.31" evidence="6"/>